<dbReference type="EMBL" id="JBHUMP010000032">
    <property type="protein sequence ID" value="MFD2741592.1"/>
    <property type="molecule type" value="Genomic_DNA"/>
</dbReference>
<reference evidence="3" key="1">
    <citation type="journal article" date="2019" name="Int. J. Syst. Evol. Microbiol.">
        <title>The Global Catalogue of Microorganisms (GCM) 10K type strain sequencing project: providing services to taxonomists for standard genome sequencing and annotation.</title>
        <authorList>
            <consortium name="The Broad Institute Genomics Platform"/>
            <consortium name="The Broad Institute Genome Sequencing Center for Infectious Disease"/>
            <person name="Wu L."/>
            <person name="Ma J."/>
        </authorList>
    </citation>
    <scope>NUCLEOTIDE SEQUENCE [LARGE SCALE GENOMIC DNA]</scope>
    <source>
        <strain evidence="3">TISTR 2562</strain>
    </source>
</reference>
<dbReference type="GO" id="GO:0004497">
    <property type="term" value="F:monooxygenase activity"/>
    <property type="evidence" value="ECO:0007669"/>
    <property type="project" value="UniProtKB-KW"/>
</dbReference>
<protein>
    <submittedName>
        <fullName evidence="2">Quinol monooxygenase</fullName>
        <ecNumber evidence="2">1.-.-.-</ecNumber>
    </submittedName>
</protein>
<dbReference type="Pfam" id="PF03992">
    <property type="entry name" value="ABM"/>
    <property type="match status" value="1"/>
</dbReference>
<proteinExistence type="predicted"/>
<dbReference type="InterPro" id="IPR011008">
    <property type="entry name" value="Dimeric_a/b-barrel"/>
</dbReference>
<gene>
    <name evidence="2" type="ORF">ACFSUD_18665</name>
</gene>
<dbReference type="Proteomes" id="UP001597474">
    <property type="component" value="Unassembled WGS sequence"/>
</dbReference>
<dbReference type="InterPro" id="IPR007138">
    <property type="entry name" value="ABM_dom"/>
</dbReference>
<evidence type="ECO:0000259" key="1">
    <source>
        <dbReference type="Pfam" id="PF03992"/>
    </source>
</evidence>
<keyword evidence="3" id="KW-1185">Reference proteome</keyword>
<keyword evidence="2" id="KW-0560">Oxidoreductase</keyword>
<accession>A0ABW5U825</accession>
<evidence type="ECO:0000313" key="3">
    <source>
        <dbReference type="Proteomes" id="UP001597474"/>
    </source>
</evidence>
<feature type="domain" description="ABM" evidence="1">
    <location>
        <begin position="6"/>
        <end position="69"/>
    </location>
</feature>
<name>A0ABW5U825_9RHOB</name>
<keyword evidence="2" id="KW-0503">Monooxygenase</keyword>
<dbReference type="EC" id="1.-.-.-" evidence="2"/>
<comment type="caution">
    <text evidence="2">The sequence shown here is derived from an EMBL/GenBank/DDBJ whole genome shotgun (WGS) entry which is preliminary data.</text>
</comment>
<organism evidence="2 3">
    <name type="scientific">Sulfitobacter aestuarii</name>
    <dbReference type="NCBI Taxonomy" id="2161676"/>
    <lineage>
        <taxon>Bacteria</taxon>
        <taxon>Pseudomonadati</taxon>
        <taxon>Pseudomonadota</taxon>
        <taxon>Alphaproteobacteria</taxon>
        <taxon>Rhodobacterales</taxon>
        <taxon>Roseobacteraceae</taxon>
        <taxon>Sulfitobacter</taxon>
    </lineage>
</organism>
<dbReference type="RefSeq" id="WP_386376018.1">
    <property type="nucleotide sequence ID" value="NZ_JBHUMP010000032.1"/>
</dbReference>
<dbReference type="SUPFAM" id="SSF54909">
    <property type="entry name" value="Dimeric alpha+beta barrel"/>
    <property type="match status" value="1"/>
</dbReference>
<sequence length="119" mass="13475">MSHRTIFIHLKVGVPAANAQSFEALMAELVERSEGEPGTLVYEWYQTEDGSWHILERYADARHGDTHVRGFAENYANRFFELCNSCDATVSDNATPYIRGVLEGLSPLYISRKGGFNRF</sequence>
<evidence type="ECO:0000313" key="2">
    <source>
        <dbReference type="EMBL" id="MFD2741592.1"/>
    </source>
</evidence>
<dbReference type="Gene3D" id="3.30.70.100">
    <property type="match status" value="1"/>
</dbReference>